<keyword evidence="2" id="KW-1185">Reference proteome</keyword>
<reference evidence="1 2" key="1">
    <citation type="submission" date="2024-01" db="EMBL/GenBank/DDBJ databases">
        <title>The diversity of rhizobia nodulating Mimosa spp. in eleven states of Brazil covering several biomes is determined by host plant, location, and edaphic factors.</title>
        <authorList>
            <person name="Rouws L."/>
            <person name="Barauna A."/>
            <person name="Beukes C."/>
            <person name="De Faria S.M."/>
            <person name="Gross E."/>
            <person name="Dos Reis Junior F.B."/>
            <person name="Simon M."/>
            <person name="Maluk M."/>
            <person name="Odee D.W."/>
            <person name="Kenicer G."/>
            <person name="Young J.P.W."/>
            <person name="Reis V.M."/>
            <person name="Zilli J."/>
            <person name="James E.K."/>
        </authorList>
    </citation>
    <scope>NUCLEOTIDE SEQUENCE [LARGE SCALE GENOMIC DNA]</scope>
    <source>
        <strain evidence="1 2">JHI1651</strain>
    </source>
</reference>
<proteinExistence type="predicted"/>
<organism evidence="1 2">
    <name type="scientific">Paraburkholderia caribensis</name>
    <dbReference type="NCBI Taxonomy" id="75105"/>
    <lineage>
        <taxon>Bacteria</taxon>
        <taxon>Pseudomonadati</taxon>
        <taxon>Pseudomonadota</taxon>
        <taxon>Betaproteobacteria</taxon>
        <taxon>Burkholderiales</taxon>
        <taxon>Burkholderiaceae</taxon>
        <taxon>Paraburkholderia</taxon>
    </lineage>
</organism>
<gene>
    <name evidence="1" type="ORF">VOI32_01800</name>
</gene>
<dbReference type="RefSeq" id="WP_146174461.1">
    <property type="nucleotide sequence ID" value="NZ_CP015959.1"/>
</dbReference>
<dbReference type="EMBL" id="JAYLVJ010000002">
    <property type="protein sequence ID" value="MEO1752664.1"/>
    <property type="molecule type" value="Genomic_DNA"/>
</dbReference>
<accession>A0ABV0DNI8</accession>
<evidence type="ECO:0000313" key="1">
    <source>
        <dbReference type="EMBL" id="MEO1752664.1"/>
    </source>
</evidence>
<dbReference type="Proteomes" id="UP001462961">
    <property type="component" value="Unassembled WGS sequence"/>
</dbReference>
<sequence>MDYEEVAEFDKFDCCDAPYLNFLSTGQNPYQTRESAPGEAIRARVELPKKVSARAFSAEVFV</sequence>
<protein>
    <submittedName>
        <fullName evidence="1">Uncharacterized protein</fullName>
    </submittedName>
</protein>
<evidence type="ECO:0000313" key="2">
    <source>
        <dbReference type="Proteomes" id="UP001462961"/>
    </source>
</evidence>
<comment type="caution">
    <text evidence="1">The sequence shown here is derived from an EMBL/GenBank/DDBJ whole genome shotgun (WGS) entry which is preliminary data.</text>
</comment>
<name>A0ABV0DNI8_9BURK</name>